<accession>A0A8J3MQX5</accession>
<organism evidence="1 2">
    <name type="scientific">Ktedonospora formicarum</name>
    <dbReference type="NCBI Taxonomy" id="2778364"/>
    <lineage>
        <taxon>Bacteria</taxon>
        <taxon>Bacillati</taxon>
        <taxon>Chloroflexota</taxon>
        <taxon>Ktedonobacteria</taxon>
        <taxon>Ktedonobacterales</taxon>
        <taxon>Ktedonobacteraceae</taxon>
        <taxon>Ktedonospora</taxon>
    </lineage>
</organism>
<gene>
    <name evidence="1" type="ORF">KSX_12410</name>
</gene>
<evidence type="ECO:0000313" key="2">
    <source>
        <dbReference type="Proteomes" id="UP000612362"/>
    </source>
</evidence>
<evidence type="ECO:0000313" key="1">
    <source>
        <dbReference type="EMBL" id="GHO43078.1"/>
    </source>
</evidence>
<name>A0A8J3MQX5_9CHLR</name>
<proteinExistence type="predicted"/>
<dbReference type="EMBL" id="BNJF01000001">
    <property type="protein sequence ID" value="GHO43078.1"/>
    <property type="molecule type" value="Genomic_DNA"/>
</dbReference>
<comment type="caution">
    <text evidence="1">The sequence shown here is derived from an EMBL/GenBank/DDBJ whole genome shotgun (WGS) entry which is preliminary data.</text>
</comment>
<keyword evidence="2" id="KW-1185">Reference proteome</keyword>
<dbReference type="AlphaFoldDB" id="A0A8J3MQX5"/>
<sequence>MAYLSIDREALILPRALIFYPTKIENQEYKCCEDEYKVFLDSGGDAASLA</sequence>
<reference evidence="1" key="1">
    <citation type="submission" date="2020-10" db="EMBL/GenBank/DDBJ databases">
        <title>Taxonomic study of unclassified bacteria belonging to the class Ktedonobacteria.</title>
        <authorList>
            <person name="Yabe S."/>
            <person name="Wang C.M."/>
            <person name="Zheng Y."/>
            <person name="Sakai Y."/>
            <person name="Cavaletti L."/>
            <person name="Monciardini P."/>
            <person name="Donadio S."/>
        </authorList>
    </citation>
    <scope>NUCLEOTIDE SEQUENCE</scope>
    <source>
        <strain evidence="1">SOSP1-1</strain>
    </source>
</reference>
<protein>
    <submittedName>
        <fullName evidence="1">Uncharacterized protein</fullName>
    </submittedName>
</protein>
<dbReference type="Proteomes" id="UP000612362">
    <property type="component" value="Unassembled WGS sequence"/>
</dbReference>